<dbReference type="Proteomes" id="UP000195667">
    <property type="component" value="Unassembled WGS sequence"/>
</dbReference>
<keyword evidence="2" id="KW-1185">Reference proteome</keyword>
<name>A0A1R4GYI4_9GAMM</name>
<evidence type="ECO:0000313" key="1">
    <source>
        <dbReference type="EMBL" id="SJM89077.1"/>
    </source>
</evidence>
<gene>
    <name evidence="1" type="ORF">CRENPOLYSF1_100002</name>
</gene>
<accession>A0A1R4GYI4</accession>
<dbReference type="AlphaFoldDB" id="A0A1R4GYI4"/>
<evidence type="ECO:0000313" key="2">
    <source>
        <dbReference type="Proteomes" id="UP000195667"/>
    </source>
</evidence>
<protein>
    <submittedName>
        <fullName evidence="1">Uncharacterized protein</fullName>
    </submittedName>
</protein>
<proteinExistence type="predicted"/>
<reference evidence="2" key="1">
    <citation type="submission" date="2017-02" db="EMBL/GenBank/DDBJ databases">
        <authorList>
            <person name="Daims H."/>
        </authorList>
    </citation>
    <scope>NUCLEOTIDE SEQUENCE [LARGE SCALE GENOMIC DNA]</scope>
</reference>
<dbReference type="EMBL" id="FUKI01000002">
    <property type="protein sequence ID" value="SJM89077.1"/>
    <property type="molecule type" value="Genomic_DNA"/>
</dbReference>
<organism evidence="1 2">
    <name type="scientific">Crenothrix polyspora</name>
    <dbReference type="NCBI Taxonomy" id="360316"/>
    <lineage>
        <taxon>Bacteria</taxon>
        <taxon>Pseudomonadati</taxon>
        <taxon>Pseudomonadota</taxon>
        <taxon>Gammaproteobacteria</taxon>
        <taxon>Methylococcales</taxon>
        <taxon>Crenotrichaceae</taxon>
        <taxon>Crenothrix</taxon>
    </lineage>
</organism>
<sequence>MGYQLKLEQSVGWVEGFSQPNITKTLCMLGCQTAGSPTS</sequence>